<dbReference type="EMBL" id="BMGM01000007">
    <property type="protein sequence ID" value="GGE37524.1"/>
    <property type="molecule type" value="Genomic_DNA"/>
</dbReference>
<keyword evidence="1" id="KW-1133">Transmembrane helix</keyword>
<protein>
    <recommendedName>
        <fullName evidence="4">DUF304 domain-containing protein</fullName>
    </recommendedName>
</protein>
<feature type="transmembrane region" description="Helical" evidence="1">
    <location>
        <begin position="12"/>
        <end position="32"/>
    </location>
</feature>
<sequence>MKNIHFDNLYSKWYYIPVLSVSVLLIASFILFRESEYAHLFYIFSTVLSVSLITRNFWYKAYVQYNSNRISIRINTSSQINLKFDGITKIEHQVDQLLITENAKVHLINIQHINPEDVQKLVNLLVERTSAFYEDIRELTYYK</sequence>
<name>A0ABQ1SJ13_9FLAO</name>
<evidence type="ECO:0000313" key="2">
    <source>
        <dbReference type="EMBL" id="GGE37524.1"/>
    </source>
</evidence>
<reference evidence="3" key="1">
    <citation type="journal article" date="2019" name="Int. J. Syst. Evol. Microbiol.">
        <title>The Global Catalogue of Microorganisms (GCM) 10K type strain sequencing project: providing services to taxonomists for standard genome sequencing and annotation.</title>
        <authorList>
            <consortium name="The Broad Institute Genomics Platform"/>
            <consortium name="The Broad Institute Genome Sequencing Center for Infectious Disease"/>
            <person name="Wu L."/>
            <person name="Ma J."/>
        </authorList>
    </citation>
    <scope>NUCLEOTIDE SEQUENCE [LARGE SCALE GENOMIC DNA]</scope>
    <source>
        <strain evidence="3">CGMCC 1.12931</strain>
    </source>
</reference>
<proteinExistence type="predicted"/>
<evidence type="ECO:0008006" key="4">
    <source>
        <dbReference type="Google" id="ProtNLM"/>
    </source>
</evidence>
<dbReference type="Proteomes" id="UP000599179">
    <property type="component" value="Unassembled WGS sequence"/>
</dbReference>
<organism evidence="2 3">
    <name type="scientific">Psychroflexus planctonicus</name>
    <dbReference type="NCBI Taxonomy" id="1526575"/>
    <lineage>
        <taxon>Bacteria</taxon>
        <taxon>Pseudomonadati</taxon>
        <taxon>Bacteroidota</taxon>
        <taxon>Flavobacteriia</taxon>
        <taxon>Flavobacteriales</taxon>
        <taxon>Flavobacteriaceae</taxon>
        <taxon>Psychroflexus</taxon>
    </lineage>
</organism>
<accession>A0ABQ1SJ13</accession>
<gene>
    <name evidence="2" type="ORF">GCM10010832_17190</name>
</gene>
<keyword evidence="1" id="KW-0472">Membrane</keyword>
<keyword evidence="1" id="KW-0812">Transmembrane</keyword>
<comment type="caution">
    <text evidence="2">The sequence shown here is derived from an EMBL/GenBank/DDBJ whole genome shotgun (WGS) entry which is preliminary data.</text>
</comment>
<evidence type="ECO:0000256" key="1">
    <source>
        <dbReference type="SAM" id="Phobius"/>
    </source>
</evidence>
<feature type="transmembrane region" description="Helical" evidence="1">
    <location>
        <begin position="38"/>
        <end position="59"/>
    </location>
</feature>
<evidence type="ECO:0000313" key="3">
    <source>
        <dbReference type="Proteomes" id="UP000599179"/>
    </source>
</evidence>
<dbReference type="RefSeq" id="WP_188458701.1">
    <property type="nucleotide sequence ID" value="NZ_BMGM01000007.1"/>
</dbReference>
<keyword evidence="3" id="KW-1185">Reference proteome</keyword>